<reference evidence="1" key="1">
    <citation type="submission" date="2019-11" db="UniProtKB">
        <authorList>
            <consortium name="WormBaseParasite"/>
        </authorList>
    </citation>
    <scope>IDENTIFICATION</scope>
</reference>
<proteinExistence type="predicted"/>
<sequence>MPDSVYSSINASDLYEETAKVGRNDSSRNCCELCLFIPLNPVAPPPTQGSPFRSMSPAPQTLNSPLIHTDIDLGLSSRLGCDVSASMTHTSHTTKPVWLPSLFSFALMALTTKIHANAERDRGVVETLKISVATEWLT</sequence>
<organism evidence="1">
    <name type="scientific">Mesocestoides corti</name>
    <name type="common">Flatworm</name>
    <dbReference type="NCBI Taxonomy" id="53468"/>
    <lineage>
        <taxon>Eukaryota</taxon>
        <taxon>Metazoa</taxon>
        <taxon>Spiralia</taxon>
        <taxon>Lophotrochozoa</taxon>
        <taxon>Platyhelminthes</taxon>
        <taxon>Cestoda</taxon>
        <taxon>Eucestoda</taxon>
        <taxon>Cyclophyllidea</taxon>
        <taxon>Mesocestoididae</taxon>
        <taxon>Mesocestoides</taxon>
    </lineage>
</organism>
<accession>A0A5K3FWJ8</accession>
<name>A0A5K3FWJ8_MESCO</name>
<dbReference type="AlphaFoldDB" id="A0A5K3FWJ8"/>
<dbReference type="WBParaSite" id="MCU_012090-RA">
    <property type="protein sequence ID" value="MCU_012090-RA"/>
    <property type="gene ID" value="MCU_012090"/>
</dbReference>
<protein>
    <submittedName>
        <fullName evidence="1">Uncharacterized protein</fullName>
    </submittedName>
</protein>
<evidence type="ECO:0000313" key="1">
    <source>
        <dbReference type="WBParaSite" id="MCU_012090-RA"/>
    </source>
</evidence>